<dbReference type="InterPro" id="IPR039426">
    <property type="entry name" value="TonB-dep_rcpt-like"/>
</dbReference>
<dbReference type="PROSITE" id="PS52016">
    <property type="entry name" value="TONB_DEPENDENT_REC_3"/>
    <property type="match status" value="1"/>
</dbReference>
<gene>
    <name evidence="14" type="ORF">FJR47_07170</name>
</gene>
<name>A0AAJ4DMZ2_9BACT</name>
<dbReference type="InterPro" id="IPR000531">
    <property type="entry name" value="Beta-barrel_TonB"/>
</dbReference>
<dbReference type="InterPro" id="IPR036942">
    <property type="entry name" value="Beta-barrel_TonB_sf"/>
</dbReference>
<keyword evidence="10 12" id="KW-0472">Membrane</keyword>
<evidence type="ECO:0000256" key="4">
    <source>
        <dbReference type="ARBA" id="ARBA00022496"/>
    </source>
</evidence>
<keyword evidence="3 12" id="KW-1134">Transmembrane beta strand</keyword>
<evidence type="ECO:0000256" key="6">
    <source>
        <dbReference type="ARBA" id="ARBA00022729"/>
    </source>
</evidence>
<evidence type="ECO:0000256" key="2">
    <source>
        <dbReference type="ARBA" id="ARBA00022448"/>
    </source>
</evidence>
<dbReference type="KEGG" id="suln:FJR47_07170"/>
<evidence type="ECO:0000259" key="13">
    <source>
        <dbReference type="Pfam" id="PF00593"/>
    </source>
</evidence>
<dbReference type="Pfam" id="PF00593">
    <property type="entry name" value="TonB_dep_Rec_b-barrel"/>
    <property type="match status" value="1"/>
</dbReference>
<keyword evidence="11 12" id="KW-0998">Cell outer membrane</keyword>
<evidence type="ECO:0000256" key="5">
    <source>
        <dbReference type="ARBA" id="ARBA00022692"/>
    </source>
</evidence>
<evidence type="ECO:0000256" key="1">
    <source>
        <dbReference type="ARBA" id="ARBA00004571"/>
    </source>
</evidence>
<keyword evidence="7" id="KW-0408">Iron</keyword>
<comment type="similarity">
    <text evidence="12">Belongs to the TonB-dependent receptor family.</text>
</comment>
<feature type="domain" description="TonB-dependent receptor-like beta-barrel" evidence="13">
    <location>
        <begin position="246"/>
        <end position="704"/>
    </location>
</feature>
<keyword evidence="6" id="KW-0732">Signal</keyword>
<sequence length="745" mass="82707">MNKKSIVLSFITAGILAANQISIEQIVVNGVQEDAYFFVDDTNLSDAKNIQTFTSRSISTLSTHANMNSYTVIAFSPSVNFTPADAAGSNEPSFHDPIRIRGKSQTGPGGVFMINSMPVSSNPGGGKQMVDIQNIASIDLLKGYMSVDKNLGFSSLIGKVNMNILAPSEETKTTLLQSFGSDNFQRTFIRVDSGKIGDFRVFGSLSTLSNNKTKGAGDLERTNAMVGVSYNPNDTFQTDIYAIKNSDEHHNYDSLTYQQTQDLKRYFNKDYATIKPTTSNDINYYDWNKQDFDTTTVVANLKLQATLDDLVTFKPYYKKDKGEYWFSRENADVSKNRVINWDIDHEVYGAIAAYEHIFSPALKSKIGYSYHRQEPPGPASDQKKYAVVDGELVFNGYATLAKTDDHIIQSPFLEFSGKFERFNYSAGVQYQTFEVGAIKSYASDASTSSDYDTAITSAAFDPYSSVDTKTFKTYLPSLYLGYRATENSALYMDYSRTYGFDVNLFSTYLNKRSNFVSKGVTLQELWDTLELETSDNIDFGAKINLGAITLNPSLFVSFVKNKQANIYDSSYNVNYPANVGDAFGYGAEFSASGLIGENTEFLLGLSYNRYSYSQNFQSSAASTTDIKGNQLPDAPKYMAKTAISYYLGKWSFTPSIRYTSSRYGDVENTQKIDAFTLVDMDISYKASSFMGSKNTIFRATATNITDEKYISTINAADNILAASTTASTYQTGAPFAIYFSANLKY</sequence>
<dbReference type="GO" id="GO:0009279">
    <property type="term" value="C:cell outer membrane"/>
    <property type="evidence" value="ECO:0007669"/>
    <property type="project" value="UniProtKB-SubCell"/>
</dbReference>
<accession>A0AAJ4DMZ2</accession>
<evidence type="ECO:0000256" key="11">
    <source>
        <dbReference type="ARBA" id="ARBA00023237"/>
    </source>
</evidence>
<comment type="subcellular location">
    <subcellularLocation>
        <location evidence="1 12">Cell outer membrane</location>
        <topology evidence="1 12">Multi-pass membrane protein</topology>
    </subcellularLocation>
</comment>
<keyword evidence="15" id="KW-1185">Reference proteome</keyword>
<evidence type="ECO:0000256" key="12">
    <source>
        <dbReference type="PROSITE-ProRule" id="PRU01360"/>
    </source>
</evidence>
<keyword evidence="4" id="KW-0410">Iron transport</keyword>
<keyword evidence="5 12" id="KW-0812">Transmembrane</keyword>
<keyword evidence="2 12" id="KW-0813">Transport</keyword>
<evidence type="ECO:0000256" key="7">
    <source>
        <dbReference type="ARBA" id="ARBA00023004"/>
    </source>
</evidence>
<evidence type="ECO:0000256" key="9">
    <source>
        <dbReference type="ARBA" id="ARBA00023077"/>
    </source>
</evidence>
<evidence type="ECO:0000256" key="8">
    <source>
        <dbReference type="ARBA" id="ARBA00023065"/>
    </source>
</evidence>
<keyword evidence="8" id="KW-0406">Ion transport</keyword>
<dbReference type="Gene3D" id="2.40.170.20">
    <property type="entry name" value="TonB-dependent receptor, beta-barrel domain"/>
    <property type="match status" value="1"/>
</dbReference>
<dbReference type="AlphaFoldDB" id="A0AAJ4DMZ2"/>
<protein>
    <recommendedName>
        <fullName evidence="13">TonB-dependent receptor-like beta-barrel domain-containing protein</fullName>
    </recommendedName>
</protein>
<organism evidence="14 15">
    <name type="scientific">Sulfurimonas xiamenensis</name>
    <dbReference type="NCBI Taxonomy" id="2590021"/>
    <lineage>
        <taxon>Bacteria</taxon>
        <taxon>Pseudomonadati</taxon>
        <taxon>Campylobacterota</taxon>
        <taxon>Epsilonproteobacteria</taxon>
        <taxon>Campylobacterales</taxon>
        <taxon>Sulfurimonadaceae</taxon>
        <taxon>Sulfurimonas</taxon>
    </lineage>
</organism>
<evidence type="ECO:0000256" key="10">
    <source>
        <dbReference type="ARBA" id="ARBA00023136"/>
    </source>
</evidence>
<dbReference type="PANTHER" id="PTHR32552:SF89">
    <property type="entry name" value="CATECHOLATE SIDEROPHORE RECEPTOR FIU"/>
    <property type="match status" value="1"/>
</dbReference>
<evidence type="ECO:0000313" key="15">
    <source>
        <dbReference type="Proteomes" id="UP000326061"/>
    </source>
</evidence>
<evidence type="ECO:0000256" key="3">
    <source>
        <dbReference type="ARBA" id="ARBA00022452"/>
    </source>
</evidence>
<proteinExistence type="inferred from homology"/>
<dbReference type="SUPFAM" id="SSF56935">
    <property type="entry name" value="Porins"/>
    <property type="match status" value="1"/>
</dbReference>
<reference evidence="15" key="1">
    <citation type="submission" date="2019-06" db="EMBL/GenBank/DDBJ databases">
        <title>Sulfurimonas gotlandica sp. nov., a chemoautotrophic and psychrotolerant epsilonproteobacterium isolated from a pelagic redoxcline, and an emended description of the genus Sulfurimonas.</title>
        <authorList>
            <person name="Wang S."/>
            <person name="Jiang L."/>
            <person name="Shao Z."/>
        </authorList>
    </citation>
    <scope>NUCLEOTIDE SEQUENCE [LARGE SCALE GENOMIC DNA]</scope>
    <source>
        <strain evidence="15">1-1N</strain>
    </source>
</reference>
<dbReference type="RefSeq" id="WP_152299765.1">
    <property type="nucleotide sequence ID" value="NZ_CP041166.1"/>
</dbReference>
<dbReference type="Proteomes" id="UP000326061">
    <property type="component" value="Chromosome"/>
</dbReference>
<keyword evidence="9" id="KW-0798">TonB box</keyword>
<dbReference type="GO" id="GO:0015344">
    <property type="term" value="F:siderophore uptake transmembrane transporter activity"/>
    <property type="evidence" value="ECO:0007669"/>
    <property type="project" value="TreeGrafter"/>
</dbReference>
<dbReference type="PANTHER" id="PTHR32552">
    <property type="entry name" value="FERRICHROME IRON RECEPTOR-RELATED"/>
    <property type="match status" value="1"/>
</dbReference>
<dbReference type="EMBL" id="CP041166">
    <property type="protein sequence ID" value="QFR43703.1"/>
    <property type="molecule type" value="Genomic_DNA"/>
</dbReference>
<evidence type="ECO:0000313" key="14">
    <source>
        <dbReference type="EMBL" id="QFR43703.1"/>
    </source>
</evidence>